<feature type="domain" description="Multidrug resistance protein MdtA-like barrel-sandwich hybrid" evidence="5">
    <location>
        <begin position="82"/>
        <end position="203"/>
    </location>
</feature>
<dbReference type="InterPro" id="IPR030190">
    <property type="entry name" value="MacA_alpha-hairpin_sf"/>
</dbReference>
<dbReference type="InterPro" id="IPR058792">
    <property type="entry name" value="Beta-barrel_RND_2"/>
</dbReference>
<evidence type="ECO:0000256" key="2">
    <source>
        <dbReference type="ARBA" id="ARBA00023054"/>
    </source>
</evidence>
<sequence length="395" mass="41118">MKNKFAALGAAAGAAGVLALIFSVVHAQAPAGQPTRPAGGPPGAAGGPPAGGPPVTVEVTRIATANLVDDVAAVGSIRANESVMLRPEISGRIVRINFREGQTVRRGTSLVELDASVLDAEIAQTRAELALARSNSQRTDDLHAKNFVSERARDEARSNLQVIEARLALAQARRDRSVIRAPFDGVVGIRQVAVGDYVREGADLVSIEDSRSVKIDFRLPERYLPQVRSGQKLAVTLDALPGKSIDATVDVIDPQVDANGRSFLVRARAGNAEGLLRNGMFARVRLVLDTRNNAILVPEEAIVSAVTPRGNANFVYKVAGDKATRVPVQLGLRRDAKVEVRGALASGDAVVIAGQQKLRGESATVRVLTAEGKPAAPAAGAAPAGGPAAPAPAKS</sequence>
<feature type="chain" id="PRO_5045612748" evidence="4">
    <location>
        <begin position="28"/>
        <end position="395"/>
    </location>
</feature>
<dbReference type="NCBIfam" id="TIGR01730">
    <property type="entry name" value="RND_mfp"/>
    <property type="match status" value="1"/>
</dbReference>
<comment type="similarity">
    <text evidence="1">Belongs to the membrane fusion protein (MFP) (TC 8.A.1) family.</text>
</comment>
<evidence type="ECO:0000259" key="7">
    <source>
        <dbReference type="Pfam" id="PF25989"/>
    </source>
</evidence>
<name>A0ABV7H8T0_9BURK</name>
<dbReference type="Gene3D" id="2.40.30.170">
    <property type="match status" value="1"/>
</dbReference>
<feature type="domain" description="YknX-like C-terminal permuted SH3-like" evidence="7">
    <location>
        <begin position="304"/>
        <end position="359"/>
    </location>
</feature>
<evidence type="ECO:0000256" key="1">
    <source>
        <dbReference type="ARBA" id="ARBA00009477"/>
    </source>
</evidence>
<feature type="signal peptide" evidence="4">
    <location>
        <begin position="1"/>
        <end position="27"/>
    </location>
</feature>
<evidence type="ECO:0000313" key="9">
    <source>
        <dbReference type="Proteomes" id="UP001595556"/>
    </source>
</evidence>
<dbReference type="Pfam" id="PF25989">
    <property type="entry name" value="YknX_C"/>
    <property type="match status" value="1"/>
</dbReference>
<dbReference type="SUPFAM" id="SSF111369">
    <property type="entry name" value="HlyD-like secretion proteins"/>
    <property type="match status" value="1"/>
</dbReference>
<dbReference type="PANTHER" id="PTHR30469:SF11">
    <property type="entry name" value="BLL4320 PROTEIN"/>
    <property type="match status" value="1"/>
</dbReference>
<feature type="region of interest" description="Disordered" evidence="3">
    <location>
        <begin position="374"/>
        <end position="395"/>
    </location>
</feature>
<dbReference type="Gene3D" id="6.10.140.1990">
    <property type="match status" value="1"/>
</dbReference>
<dbReference type="InterPro" id="IPR058637">
    <property type="entry name" value="YknX-like_C"/>
</dbReference>
<proteinExistence type="inferred from homology"/>
<dbReference type="PANTHER" id="PTHR30469">
    <property type="entry name" value="MULTIDRUG RESISTANCE PROTEIN MDTA"/>
    <property type="match status" value="1"/>
</dbReference>
<reference evidence="9" key="1">
    <citation type="journal article" date="2019" name="Int. J. Syst. Evol. Microbiol.">
        <title>The Global Catalogue of Microorganisms (GCM) 10K type strain sequencing project: providing services to taxonomists for standard genome sequencing and annotation.</title>
        <authorList>
            <consortium name="The Broad Institute Genomics Platform"/>
            <consortium name="The Broad Institute Genome Sequencing Center for Infectious Disease"/>
            <person name="Wu L."/>
            <person name="Ma J."/>
        </authorList>
    </citation>
    <scope>NUCLEOTIDE SEQUENCE [LARGE SCALE GENOMIC DNA]</scope>
    <source>
        <strain evidence="9">KCTC 52168</strain>
    </source>
</reference>
<evidence type="ECO:0000256" key="3">
    <source>
        <dbReference type="SAM" id="MobiDB-lite"/>
    </source>
</evidence>
<evidence type="ECO:0000313" key="8">
    <source>
        <dbReference type="EMBL" id="MFC3148207.1"/>
    </source>
</evidence>
<dbReference type="Proteomes" id="UP001595556">
    <property type="component" value="Unassembled WGS sequence"/>
</dbReference>
<feature type="region of interest" description="Disordered" evidence="3">
    <location>
        <begin position="31"/>
        <end position="54"/>
    </location>
</feature>
<accession>A0ABV7H8T0</accession>
<keyword evidence="4" id="KW-0732">Signal</keyword>
<protein>
    <submittedName>
        <fullName evidence="8">Efflux RND transporter periplasmic adaptor subunit</fullName>
    </submittedName>
</protein>
<dbReference type="InterPro" id="IPR006143">
    <property type="entry name" value="RND_pump_MFP"/>
</dbReference>
<dbReference type="RefSeq" id="WP_377303926.1">
    <property type="nucleotide sequence ID" value="NZ_CP180191.1"/>
</dbReference>
<dbReference type="Pfam" id="PF25917">
    <property type="entry name" value="BSH_RND"/>
    <property type="match status" value="1"/>
</dbReference>
<dbReference type="Pfam" id="PF25954">
    <property type="entry name" value="Beta-barrel_RND_2"/>
    <property type="match status" value="1"/>
</dbReference>
<keyword evidence="9" id="KW-1185">Reference proteome</keyword>
<dbReference type="EMBL" id="JBHRTI010000004">
    <property type="protein sequence ID" value="MFC3148207.1"/>
    <property type="molecule type" value="Genomic_DNA"/>
</dbReference>
<keyword evidence="2" id="KW-0175">Coiled coil</keyword>
<evidence type="ECO:0000259" key="5">
    <source>
        <dbReference type="Pfam" id="PF25917"/>
    </source>
</evidence>
<dbReference type="Gene3D" id="2.40.420.20">
    <property type="match status" value="1"/>
</dbReference>
<evidence type="ECO:0000256" key="4">
    <source>
        <dbReference type="SAM" id="SignalP"/>
    </source>
</evidence>
<organism evidence="8 9">
    <name type="scientific">Piscinibacterium candidicorallinum</name>
    <dbReference type="NCBI Taxonomy" id="1793872"/>
    <lineage>
        <taxon>Bacteria</taxon>
        <taxon>Pseudomonadati</taxon>
        <taxon>Pseudomonadota</taxon>
        <taxon>Betaproteobacteria</taxon>
        <taxon>Burkholderiales</taxon>
        <taxon>Piscinibacterium</taxon>
    </lineage>
</organism>
<feature type="domain" description="CusB-like beta-barrel" evidence="6">
    <location>
        <begin position="215"/>
        <end position="287"/>
    </location>
</feature>
<gene>
    <name evidence="8" type="ORF">ACFOEN_11185</name>
</gene>
<dbReference type="Gene3D" id="2.40.50.100">
    <property type="match status" value="1"/>
</dbReference>
<dbReference type="InterPro" id="IPR058625">
    <property type="entry name" value="MdtA-like_BSH"/>
</dbReference>
<evidence type="ECO:0000259" key="6">
    <source>
        <dbReference type="Pfam" id="PF25954"/>
    </source>
</evidence>
<comment type="caution">
    <text evidence="8">The sequence shown here is derived from an EMBL/GenBank/DDBJ whole genome shotgun (WGS) entry which is preliminary data.</text>
</comment>